<dbReference type="InterPro" id="IPR013321">
    <property type="entry name" value="Arc_rbn_hlx_hlx"/>
</dbReference>
<dbReference type="EMBL" id="PCXM01000019">
    <property type="protein sequence ID" value="PIR40200.1"/>
    <property type="molecule type" value="Genomic_DNA"/>
</dbReference>
<evidence type="ECO:0008006" key="3">
    <source>
        <dbReference type="Google" id="ProtNLM"/>
    </source>
</evidence>
<dbReference type="GO" id="GO:0006355">
    <property type="term" value="P:regulation of DNA-templated transcription"/>
    <property type="evidence" value="ECO:0007669"/>
    <property type="project" value="InterPro"/>
</dbReference>
<dbReference type="Gene3D" id="1.10.1220.10">
    <property type="entry name" value="Met repressor-like"/>
    <property type="match status" value="1"/>
</dbReference>
<sequence length="92" mass="10535">MSKVAVSIKIDKEVKEKTQKMLKKMGLPFSTFINAQLHQFTENKGVYFGEPSYKMSKGLEKTLKRVEADYKNGKNMSPVFDNAKDAIEWLNS</sequence>
<dbReference type="AlphaFoldDB" id="A0A2H0R136"/>
<proteinExistence type="predicted"/>
<organism evidence="1 2">
    <name type="scientific">Candidatus Zambryskibacteria bacterium CG10_big_fil_rev_8_21_14_0_10_34_34</name>
    <dbReference type="NCBI Taxonomy" id="1975114"/>
    <lineage>
        <taxon>Bacteria</taxon>
        <taxon>Candidatus Zambryskiibacteriota</taxon>
    </lineage>
</organism>
<dbReference type="Proteomes" id="UP000230828">
    <property type="component" value="Unassembled WGS sequence"/>
</dbReference>
<comment type="caution">
    <text evidence="1">The sequence shown here is derived from an EMBL/GenBank/DDBJ whole genome shotgun (WGS) entry which is preliminary data.</text>
</comment>
<protein>
    <recommendedName>
        <fullName evidence="3">Type II toxin-antitoxin system antitoxin, RelB/DinJ family</fullName>
    </recommendedName>
</protein>
<name>A0A2H0R136_9BACT</name>
<accession>A0A2H0R136</accession>
<evidence type="ECO:0000313" key="2">
    <source>
        <dbReference type="Proteomes" id="UP000230828"/>
    </source>
</evidence>
<reference evidence="1 2" key="1">
    <citation type="submission" date="2017-09" db="EMBL/GenBank/DDBJ databases">
        <title>Depth-based differentiation of microbial function through sediment-hosted aquifers and enrichment of novel symbionts in the deep terrestrial subsurface.</title>
        <authorList>
            <person name="Probst A.J."/>
            <person name="Ladd B."/>
            <person name="Jarett J.K."/>
            <person name="Geller-Mcgrath D.E."/>
            <person name="Sieber C.M."/>
            <person name="Emerson J.B."/>
            <person name="Anantharaman K."/>
            <person name="Thomas B.C."/>
            <person name="Malmstrom R."/>
            <person name="Stieglmeier M."/>
            <person name="Klingl A."/>
            <person name="Woyke T."/>
            <person name="Ryan C.M."/>
            <person name="Banfield J.F."/>
        </authorList>
    </citation>
    <scope>NUCLEOTIDE SEQUENCE [LARGE SCALE GENOMIC DNA]</scope>
    <source>
        <strain evidence="1">CG10_big_fil_rev_8_21_14_0_10_34_34</strain>
    </source>
</reference>
<gene>
    <name evidence="1" type="ORF">COV33_01050</name>
</gene>
<evidence type="ECO:0000313" key="1">
    <source>
        <dbReference type="EMBL" id="PIR40200.1"/>
    </source>
</evidence>